<keyword evidence="1" id="KW-0732">Signal</keyword>
<dbReference type="AlphaFoldDB" id="A0A3P7JUV1"/>
<sequence>MKISLITVLFAAVSGLSLTERNEMSRRFKYYYNSVRPTALENFMSSVNGTFFKIGVEFHLVGTQIKTVSQVPQ</sequence>
<evidence type="ECO:0000313" key="3">
    <source>
        <dbReference type="Proteomes" id="UP000270094"/>
    </source>
</evidence>
<evidence type="ECO:0008006" key="4">
    <source>
        <dbReference type="Google" id="ProtNLM"/>
    </source>
</evidence>
<dbReference type="EMBL" id="UYYB01134279">
    <property type="protein sequence ID" value="VDM84903.1"/>
    <property type="molecule type" value="Genomic_DNA"/>
</dbReference>
<feature type="chain" id="PRO_5017957279" description="Secreted protein" evidence="1">
    <location>
        <begin position="20"/>
        <end position="73"/>
    </location>
</feature>
<accession>A0A3P7JUV1</accession>
<dbReference type="Proteomes" id="UP000270094">
    <property type="component" value="Unassembled WGS sequence"/>
</dbReference>
<organism evidence="2 3">
    <name type="scientific">Strongylus vulgaris</name>
    <name type="common">Blood worm</name>
    <dbReference type="NCBI Taxonomy" id="40348"/>
    <lineage>
        <taxon>Eukaryota</taxon>
        <taxon>Metazoa</taxon>
        <taxon>Ecdysozoa</taxon>
        <taxon>Nematoda</taxon>
        <taxon>Chromadorea</taxon>
        <taxon>Rhabditida</taxon>
        <taxon>Rhabditina</taxon>
        <taxon>Rhabditomorpha</taxon>
        <taxon>Strongyloidea</taxon>
        <taxon>Strongylidae</taxon>
        <taxon>Strongylus</taxon>
    </lineage>
</organism>
<keyword evidence="3" id="KW-1185">Reference proteome</keyword>
<reference evidence="2 3" key="1">
    <citation type="submission" date="2018-11" db="EMBL/GenBank/DDBJ databases">
        <authorList>
            <consortium name="Pathogen Informatics"/>
        </authorList>
    </citation>
    <scope>NUCLEOTIDE SEQUENCE [LARGE SCALE GENOMIC DNA]</scope>
</reference>
<gene>
    <name evidence="2" type="ORF">SVUK_LOCUS19901</name>
</gene>
<protein>
    <recommendedName>
        <fullName evidence="4">Secreted protein</fullName>
    </recommendedName>
</protein>
<dbReference type="OrthoDB" id="5870453at2759"/>
<proteinExistence type="predicted"/>
<evidence type="ECO:0000256" key="1">
    <source>
        <dbReference type="SAM" id="SignalP"/>
    </source>
</evidence>
<feature type="signal peptide" evidence="1">
    <location>
        <begin position="1"/>
        <end position="19"/>
    </location>
</feature>
<name>A0A3P7JUV1_STRVU</name>
<evidence type="ECO:0000313" key="2">
    <source>
        <dbReference type="EMBL" id="VDM84903.1"/>
    </source>
</evidence>